<name>A0A9P0MJM3_ACAOB</name>
<dbReference type="EMBL" id="CAKOFQ010009342">
    <property type="protein sequence ID" value="CAH2017558.1"/>
    <property type="molecule type" value="Genomic_DNA"/>
</dbReference>
<proteinExistence type="predicted"/>
<dbReference type="Proteomes" id="UP001152888">
    <property type="component" value="Unassembled WGS sequence"/>
</dbReference>
<comment type="caution">
    <text evidence="1">The sequence shown here is derived from an EMBL/GenBank/DDBJ whole genome shotgun (WGS) entry which is preliminary data.</text>
</comment>
<reference evidence="1" key="1">
    <citation type="submission" date="2022-03" db="EMBL/GenBank/DDBJ databases">
        <authorList>
            <person name="Sayadi A."/>
        </authorList>
    </citation>
    <scope>NUCLEOTIDE SEQUENCE</scope>
</reference>
<keyword evidence="3" id="KW-1185">Reference proteome</keyword>
<evidence type="ECO:0000313" key="3">
    <source>
        <dbReference type="Proteomes" id="UP001152888"/>
    </source>
</evidence>
<dbReference type="AlphaFoldDB" id="A0A9P0MJM3"/>
<gene>
    <name evidence="1" type="ORF">ACAOBT_LOCUS34224</name>
    <name evidence="2" type="ORF">ACAOBT_LOCUS36098</name>
</gene>
<evidence type="ECO:0000313" key="1">
    <source>
        <dbReference type="EMBL" id="CAH2014598.1"/>
    </source>
</evidence>
<accession>A0A9P0MJM3</accession>
<organism evidence="1 3">
    <name type="scientific">Acanthoscelides obtectus</name>
    <name type="common">Bean weevil</name>
    <name type="synonym">Bruchus obtectus</name>
    <dbReference type="NCBI Taxonomy" id="200917"/>
    <lineage>
        <taxon>Eukaryota</taxon>
        <taxon>Metazoa</taxon>
        <taxon>Ecdysozoa</taxon>
        <taxon>Arthropoda</taxon>
        <taxon>Hexapoda</taxon>
        <taxon>Insecta</taxon>
        <taxon>Pterygota</taxon>
        <taxon>Neoptera</taxon>
        <taxon>Endopterygota</taxon>
        <taxon>Coleoptera</taxon>
        <taxon>Polyphaga</taxon>
        <taxon>Cucujiformia</taxon>
        <taxon>Chrysomeloidea</taxon>
        <taxon>Chrysomelidae</taxon>
        <taxon>Bruchinae</taxon>
        <taxon>Bruchini</taxon>
        <taxon>Acanthoscelides</taxon>
    </lineage>
</organism>
<dbReference type="EMBL" id="CAKOFQ010008521">
    <property type="protein sequence ID" value="CAH2014598.1"/>
    <property type="molecule type" value="Genomic_DNA"/>
</dbReference>
<evidence type="ECO:0000313" key="2">
    <source>
        <dbReference type="EMBL" id="CAH2017558.1"/>
    </source>
</evidence>
<sequence length="66" mass="7468">MESTADIRMIVQVVRPHLPKTSYGVREVSAQGGKDFVTVTYHLKAHIETEVFEFVGATPSHQTRQR</sequence>
<protein>
    <submittedName>
        <fullName evidence="1">Uncharacterized protein</fullName>
    </submittedName>
</protein>